<dbReference type="GeneID" id="19471694"/>
<feature type="compositionally biased region" description="Basic and acidic residues" evidence="4">
    <location>
        <begin position="218"/>
        <end position="229"/>
    </location>
</feature>
<dbReference type="Gene3D" id="6.10.140.2220">
    <property type="match status" value="1"/>
</dbReference>
<dbReference type="RefSeq" id="XP_008081626.1">
    <property type="nucleotide sequence ID" value="XM_008083435.1"/>
</dbReference>
<keyword evidence="2" id="KW-0863">Zinc-finger</keyword>
<evidence type="ECO:0000256" key="1">
    <source>
        <dbReference type="ARBA" id="ARBA00022723"/>
    </source>
</evidence>
<gene>
    <name evidence="6" type="ORF">GLAREA_12654</name>
</gene>
<protein>
    <submittedName>
        <fullName evidence="6">HIT/MYND zinc finger-like protein</fullName>
    </submittedName>
</protein>
<reference evidence="6 7" key="1">
    <citation type="journal article" date="2013" name="BMC Genomics">
        <title>Genomics-driven discovery of the pneumocandin biosynthetic gene cluster in the fungus Glarea lozoyensis.</title>
        <authorList>
            <person name="Chen L."/>
            <person name="Yue Q."/>
            <person name="Zhang X."/>
            <person name="Xiang M."/>
            <person name="Wang C."/>
            <person name="Li S."/>
            <person name="Che Y."/>
            <person name="Ortiz-Lopez F.J."/>
            <person name="Bills G.F."/>
            <person name="Liu X."/>
            <person name="An Z."/>
        </authorList>
    </citation>
    <scope>NUCLEOTIDE SEQUENCE [LARGE SCALE GENOMIC DNA]</scope>
    <source>
        <strain evidence="7">ATCC 20868 / MF5171</strain>
    </source>
</reference>
<dbReference type="EMBL" id="KE145362">
    <property type="protein sequence ID" value="EPE31351.1"/>
    <property type="molecule type" value="Genomic_DNA"/>
</dbReference>
<evidence type="ECO:0000313" key="7">
    <source>
        <dbReference type="Proteomes" id="UP000016922"/>
    </source>
</evidence>
<keyword evidence="3" id="KW-0862">Zinc</keyword>
<sequence>MWAPDQRFSGQQLNLYSSKPKKPKKPKTETKENKKSVDKSNSSTRSASTTSSSKSRFLSKSSPRPSSSLYQTSLLSVSTETITKHDKPPAPKCKGCSEPSQSVCKGCTSDLYCSTTCQKRCEPMHDIVCAQINKFCTANPSPAGSRSKSYSLAAIFNGTAPNLKFVWLESAHAGHLGGEAVLQLHDHLDTSSPHLELDIPIQTPSSPNQHLKLWRSSDPTKDKKQPKPEFEELFQGKRLRRWRSPLLITKCTVTANLTSSFHDFTPSDIQHISTHYLTHGGHIETPILDPTNRIGSSTCDPNVIHSVRLSCFGDEAFLRKAHLNALNISHHDPSLRESAISEISAHLGFPLRLTKLEAEKNWYTKGFVIHGRSPLYNLMAEKLMTCTNPKDGVHWGFTSSSSWIAPGPVVVSREDGKPLYTYQIAVLLHFIEEVLTPAMMIFAECDEVVERLGLEEVFEERGLRHGYDGDVVAKRAYVVRYIVEREGFERYFEDYKREKVGKGEVLWGNARSPYEV</sequence>
<dbReference type="KEGG" id="glz:GLAREA_12654"/>
<dbReference type="PROSITE" id="PS01360">
    <property type="entry name" value="ZF_MYND_1"/>
    <property type="match status" value="1"/>
</dbReference>
<accession>S3DH59</accession>
<dbReference type="GO" id="GO:0008270">
    <property type="term" value="F:zinc ion binding"/>
    <property type="evidence" value="ECO:0007669"/>
    <property type="project" value="UniProtKB-KW"/>
</dbReference>
<feature type="region of interest" description="Disordered" evidence="4">
    <location>
        <begin position="1"/>
        <end position="101"/>
    </location>
</feature>
<feature type="compositionally biased region" description="Low complexity" evidence="4">
    <location>
        <begin position="39"/>
        <end position="68"/>
    </location>
</feature>
<dbReference type="eggNOG" id="ENOG502SQ86">
    <property type="taxonomic scope" value="Eukaryota"/>
</dbReference>
<dbReference type="Proteomes" id="UP000016922">
    <property type="component" value="Unassembled WGS sequence"/>
</dbReference>
<organism evidence="6 7">
    <name type="scientific">Glarea lozoyensis (strain ATCC 20868 / MF5171)</name>
    <dbReference type="NCBI Taxonomy" id="1116229"/>
    <lineage>
        <taxon>Eukaryota</taxon>
        <taxon>Fungi</taxon>
        <taxon>Dikarya</taxon>
        <taxon>Ascomycota</taxon>
        <taxon>Pezizomycotina</taxon>
        <taxon>Leotiomycetes</taxon>
        <taxon>Helotiales</taxon>
        <taxon>Helotiaceae</taxon>
        <taxon>Glarea</taxon>
    </lineage>
</organism>
<feature type="region of interest" description="Disordered" evidence="4">
    <location>
        <begin position="206"/>
        <end position="229"/>
    </location>
</feature>
<name>S3DH59_GLAL2</name>
<evidence type="ECO:0000256" key="2">
    <source>
        <dbReference type="ARBA" id="ARBA00022771"/>
    </source>
</evidence>
<evidence type="ECO:0000259" key="5">
    <source>
        <dbReference type="PROSITE" id="PS01360"/>
    </source>
</evidence>
<keyword evidence="1" id="KW-0479">Metal-binding</keyword>
<evidence type="ECO:0000256" key="3">
    <source>
        <dbReference type="ARBA" id="ARBA00022833"/>
    </source>
</evidence>
<dbReference type="AlphaFoldDB" id="S3DH59"/>
<feature type="compositionally biased region" description="Basic and acidic residues" evidence="4">
    <location>
        <begin position="26"/>
        <end position="38"/>
    </location>
</feature>
<evidence type="ECO:0000256" key="4">
    <source>
        <dbReference type="SAM" id="MobiDB-lite"/>
    </source>
</evidence>
<feature type="compositionally biased region" description="Polar residues" evidence="4">
    <location>
        <begin position="69"/>
        <end position="81"/>
    </location>
</feature>
<dbReference type="HOGENOM" id="CLU_527893_0_0_1"/>
<proteinExistence type="predicted"/>
<feature type="compositionally biased region" description="Polar residues" evidence="4">
    <location>
        <begin position="8"/>
        <end position="17"/>
    </location>
</feature>
<keyword evidence="7" id="KW-1185">Reference proteome</keyword>
<evidence type="ECO:0000313" key="6">
    <source>
        <dbReference type="EMBL" id="EPE31351.1"/>
    </source>
</evidence>
<dbReference type="OrthoDB" id="437457at2759"/>
<dbReference type="SUPFAM" id="SSF144232">
    <property type="entry name" value="HIT/MYND zinc finger-like"/>
    <property type="match status" value="1"/>
</dbReference>
<feature type="domain" description="MYND-type" evidence="5">
    <location>
        <begin position="93"/>
        <end position="129"/>
    </location>
</feature>
<dbReference type="InterPro" id="IPR002893">
    <property type="entry name" value="Znf_MYND"/>
</dbReference>